<reference evidence="2" key="1">
    <citation type="journal article" date="2019" name="Int. J. Syst. Evol. Microbiol.">
        <title>The Global Catalogue of Microorganisms (GCM) 10K type strain sequencing project: providing services to taxonomists for standard genome sequencing and annotation.</title>
        <authorList>
            <consortium name="The Broad Institute Genomics Platform"/>
            <consortium name="The Broad Institute Genome Sequencing Center for Infectious Disease"/>
            <person name="Wu L."/>
            <person name="Ma J."/>
        </authorList>
    </citation>
    <scope>NUCLEOTIDE SEQUENCE [LARGE SCALE GENOMIC DNA]</scope>
    <source>
        <strain evidence="2">CCUG 60214</strain>
    </source>
</reference>
<sequence length="350" mass="37599">MSITEAIVTELEFVRIEAGVYEVKTEIGTFAITRTGSRTWSVDTETMTEVVTTDTLLAGKRVVAAQVAEYRDIKACLGEQPAAEATPARTPMVHTFDGTTGAAFRRTQTDDAIEDGDVLYVPSEGVVGIMVDAWPVAVTEATGAFGALANGRTWTDFRNGEYVESHRVAQDVISGVQLDAPTEEPATEVSGLGGGWPYKVKRGPVVHTFDWDTGIAYDMTQCQEDEHGDTKHRDGDVLYVPSEGVVGIMVKAWPTAVTDAHGAFHKLAEPHAWTEYEGGIYAESYRMALDTIAQMQRDQAAAAEQAAPSLFPEITPPAKPAIADTGRGELTLFGLVLGEGTPETGFALLV</sequence>
<comment type="caution">
    <text evidence="1">The sequence shown here is derived from an EMBL/GenBank/DDBJ whole genome shotgun (WGS) entry which is preliminary data.</text>
</comment>
<evidence type="ECO:0000313" key="2">
    <source>
        <dbReference type="Proteomes" id="UP001597168"/>
    </source>
</evidence>
<protein>
    <submittedName>
        <fullName evidence="1">Uncharacterized protein</fullName>
    </submittedName>
</protein>
<dbReference type="EMBL" id="JBHTLK010000005">
    <property type="protein sequence ID" value="MFD1145915.1"/>
    <property type="molecule type" value="Genomic_DNA"/>
</dbReference>
<evidence type="ECO:0000313" key="1">
    <source>
        <dbReference type="EMBL" id="MFD1145915.1"/>
    </source>
</evidence>
<organism evidence="1 2">
    <name type="scientific">Saccharothrix hoggarensis</name>
    <dbReference type="NCBI Taxonomy" id="913853"/>
    <lineage>
        <taxon>Bacteria</taxon>
        <taxon>Bacillati</taxon>
        <taxon>Actinomycetota</taxon>
        <taxon>Actinomycetes</taxon>
        <taxon>Pseudonocardiales</taxon>
        <taxon>Pseudonocardiaceae</taxon>
        <taxon>Saccharothrix</taxon>
    </lineage>
</organism>
<accession>A0ABW3QKK3</accession>
<dbReference type="Proteomes" id="UP001597168">
    <property type="component" value="Unassembled WGS sequence"/>
</dbReference>
<proteinExistence type="predicted"/>
<name>A0ABW3QKK3_9PSEU</name>
<gene>
    <name evidence="1" type="ORF">ACFQ3T_02120</name>
</gene>
<keyword evidence="2" id="KW-1185">Reference proteome</keyword>
<dbReference type="RefSeq" id="WP_380719124.1">
    <property type="nucleotide sequence ID" value="NZ_JBHTLK010000005.1"/>
</dbReference>